<feature type="region of interest" description="Disordered" evidence="1">
    <location>
        <begin position="49"/>
        <end position="78"/>
    </location>
</feature>
<protein>
    <recommendedName>
        <fullName evidence="4">Ubinuclein 1</fullName>
    </recommendedName>
</protein>
<feature type="non-terminal residue" evidence="2">
    <location>
        <position position="90"/>
    </location>
</feature>
<keyword evidence="3" id="KW-1185">Reference proteome</keyword>
<evidence type="ECO:0000256" key="1">
    <source>
        <dbReference type="SAM" id="MobiDB-lite"/>
    </source>
</evidence>
<sequence length="90" mass="9749">LHLCIPDLQEWPKGAICRSCPPGLSRPGLRSLCSPGGAFPSQPLFRFAHQSHPRGTDAPLPETGSGTQLPQLRPAPPFSSIRQKLHYTAL</sequence>
<dbReference type="AlphaFoldDB" id="A0ABD0P3L0"/>
<evidence type="ECO:0008006" key="4">
    <source>
        <dbReference type="Google" id="ProtNLM"/>
    </source>
</evidence>
<reference evidence="2 3" key="1">
    <citation type="submission" date="2024-05" db="EMBL/GenBank/DDBJ databases">
        <title>Genome sequencing and assembly of Indian major carp, Cirrhinus mrigala (Hamilton, 1822).</title>
        <authorList>
            <person name="Mohindra V."/>
            <person name="Chowdhury L.M."/>
            <person name="Lal K."/>
            <person name="Jena J.K."/>
        </authorList>
    </citation>
    <scope>NUCLEOTIDE SEQUENCE [LARGE SCALE GENOMIC DNA]</scope>
    <source>
        <strain evidence="2">CM1030</strain>
        <tissue evidence="2">Blood</tissue>
    </source>
</reference>
<feature type="non-terminal residue" evidence="2">
    <location>
        <position position="1"/>
    </location>
</feature>
<comment type="caution">
    <text evidence="2">The sequence shown here is derived from an EMBL/GenBank/DDBJ whole genome shotgun (WGS) entry which is preliminary data.</text>
</comment>
<evidence type="ECO:0000313" key="3">
    <source>
        <dbReference type="Proteomes" id="UP001529510"/>
    </source>
</evidence>
<proteinExistence type="predicted"/>
<dbReference type="EMBL" id="JAMKFB020000018">
    <property type="protein sequence ID" value="KAL0167761.1"/>
    <property type="molecule type" value="Genomic_DNA"/>
</dbReference>
<dbReference type="Proteomes" id="UP001529510">
    <property type="component" value="Unassembled WGS sequence"/>
</dbReference>
<gene>
    <name evidence="2" type="ORF">M9458_035983</name>
</gene>
<evidence type="ECO:0000313" key="2">
    <source>
        <dbReference type="EMBL" id="KAL0167761.1"/>
    </source>
</evidence>
<name>A0ABD0P3L0_CIRMR</name>
<organism evidence="2 3">
    <name type="scientific">Cirrhinus mrigala</name>
    <name type="common">Mrigala</name>
    <dbReference type="NCBI Taxonomy" id="683832"/>
    <lineage>
        <taxon>Eukaryota</taxon>
        <taxon>Metazoa</taxon>
        <taxon>Chordata</taxon>
        <taxon>Craniata</taxon>
        <taxon>Vertebrata</taxon>
        <taxon>Euteleostomi</taxon>
        <taxon>Actinopterygii</taxon>
        <taxon>Neopterygii</taxon>
        <taxon>Teleostei</taxon>
        <taxon>Ostariophysi</taxon>
        <taxon>Cypriniformes</taxon>
        <taxon>Cyprinidae</taxon>
        <taxon>Labeoninae</taxon>
        <taxon>Labeonini</taxon>
        <taxon>Cirrhinus</taxon>
    </lineage>
</organism>
<accession>A0ABD0P3L0</accession>